<evidence type="ECO:0000313" key="3">
    <source>
        <dbReference type="Proteomes" id="UP001301958"/>
    </source>
</evidence>
<reference evidence="2" key="1">
    <citation type="journal article" date="2023" name="Mol. Phylogenet. Evol.">
        <title>Genome-scale phylogeny and comparative genomics of the fungal order Sordariales.</title>
        <authorList>
            <person name="Hensen N."/>
            <person name="Bonometti L."/>
            <person name="Westerberg I."/>
            <person name="Brannstrom I.O."/>
            <person name="Guillou S."/>
            <person name="Cros-Aarteil S."/>
            <person name="Calhoun S."/>
            <person name="Haridas S."/>
            <person name="Kuo A."/>
            <person name="Mondo S."/>
            <person name="Pangilinan J."/>
            <person name="Riley R."/>
            <person name="LaButti K."/>
            <person name="Andreopoulos B."/>
            <person name="Lipzen A."/>
            <person name="Chen C."/>
            <person name="Yan M."/>
            <person name="Daum C."/>
            <person name="Ng V."/>
            <person name="Clum A."/>
            <person name="Steindorff A."/>
            <person name="Ohm R.A."/>
            <person name="Martin F."/>
            <person name="Silar P."/>
            <person name="Natvig D.O."/>
            <person name="Lalanne C."/>
            <person name="Gautier V."/>
            <person name="Ament-Velasquez S.L."/>
            <person name="Kruys A."/>
            <person name="Hutchinson M.I."/>
            <person name="Powell A.J."/>
            <person name="Barry K."/>
            <person name="Miller A.N."/>
            <person name="Grigoriev I.V."/>
            <person name="Debuchy R."/>
            <person name="Gladieux P."/>
            <person name="Hiltunen Thoren M."/>
            <person name="Johannesson H."/>
        </authorList>
    </citation>
    <scope>NUCLEOTIDE SEQUENCE</scope>
    <source>
        <strain evidence="2">CBS 990.96</strain>
    </source>
</reference>
<reference evidence="2" key="2">
    <citation type="submission" date="2023-05" db="EMBL/GenBank/DDBJ databases">
        <authorList>
            <consortium name="Lawrence Berkeley National Laboratory"/>
            <person name="Steindorff A."/>
            <person name="Hensen N."/>
            <person name="Bonometti L."/>
            <person name="Westerberg I."/>
            <person name="Brannstrom I.O."/>
            <person name="Guillou S."/>
            <person name="Cros-Aarteil S."/>
            <person name="Calhoun S."/>
            <person name="Haridas S."/>
            <person name="Kuo A."/>
            <person name="Mondo S."/>
            <person name="Pangilinan J."/>
            <person name="Riley R."/>
            <person name="Labutti K."/>
            <person name="Andreopoulos B."/>
            <person name="Lipzen A."/>
            <person name="Chen C."/>
            <person name="Yanf M."/>
            <person name="Daum C."/>
            <person name="Ng V."/>
            <person name="Clum A."/>
            <person name="Ohm R."/>
            <person name="Martin F."/>
            <person name="Silar P."/>
            <person name="Natvig D."/>
            <person name="Lalanne C."/>
            <person name="Gautier V."/>
            <person name="Ament-Velasquez S.L."/>
            <person name="Kruys A."/>
            <person name="Hutchinson M.I."/>
            <person name="Powell A.J."/>
            <person name="Barry K."/>
            <person name="Miller A.N."/>
            <person name="Grigoriev I.V."/>
            <person name="Debuchy R."/>
            <person name="Gladieux P."/>
            <person name="Thoren M.H."/>
            <person name="Johannesson H."/>
        </authorList>
    </citation>
    <scope>NUCLEOTIDE SEQUENCE</scope>
    <source>
        <strain evidence="2">CBS 990.96</strain>
    </source>
</reference>
<organism evidence="2 3">
    <name type="scientific">Podospora fimiseda</name>
    <dbReference type="NCBI Taxonomy" id="252190"/>
    <lineage>
        <taxon>Eukaryota</taxon>
        <taxon>Fungi</taxon>
        <taxon>Dikarya</taxon>
        <taxon>Ascomycota</taxon>
        <taxon>Pezizomycotina</taxon>
        <taxon>Sordariomycetes</taxon>
        <taxon>Sordariomycetidae</taxon>
        <taxon>Sordariales</taxon>
        <taxon>Podosporaceae</taxon>
        <taxon>Podospora</taxon>
    </lineage>
</organism>
<comment type="caution">
    <text evidence="2">The sequence shown here is derived from an EMBL/GenBank/DDBJ whole genome shotgun (WGS) entry which is preliminary data.</text>
</comment>
<protein>
    <submittedName>
        <fullName evidence="2">Uncharacterized protein</fullName>
    </submittedName>
</protein>
<evidence type="ECO:0000256" key="1">
    <source>
        <dbReference type="SAM" id="SignalP"/>
    </source>
</evidence>
<keyword evidence="1" id="KW-0732">Signal</keyword>
<accession>A0AAN7BGP4</accession>
<dbReference type="EMBL" id="MU865476">
    <property type="protein sequence ID" value="KAK4222370.1"/>
    <property type="molecule type" value="Genomic_DNA"/>
</dbReference>
<dbReference type="AlphaFoldDB" id="A0AAN7BGP4"/>
<feature type="chain" id="PRO_5042842735" evidence="1">
    <location>
        <begin position="18"/>
        <end position="233"/>
    </location>
</feature>
<keyword evidence="3" id="KW-1185">Reference proteome</keyword>
<sequence>MFLFFFLLFLLPLSTLAIPSPLLYNSSDINTACGLTNPDCPSPLTCIPLSKNCTTWTTRYHPGCPGTCQYIDYSSTQKYTMCGGWAYADDCYESKEVCIADPRTKNCGISCDGKGLCHPYRELCGWNTGLTCPEGKVCFGDGSDEDDGLMYDGATGGWVKRKFCVYVTFPNGKKGTKCGGVCLPLRYGSDTYEKSLEEEVWRTDQDGWNGGVRGERLWELDGEDGMDGGGEKV</sequence>
<name>A0AAN7BGP4_9PEZI</name>
<feature type="signal peptide" evidence="1">
    <location>
        <begin position="1"/>
        <end position="17"/>
    </location>
</feature>
<evidence type="ECO:0000313" key="2">
    <source>
        <dbReference type="EMBL" id="KAK4222370.1"/>
    </source>
</evidence>
<gene>
    <name evidence="2" type="ORF">QBC38DRAFT_504093</name>
</gene>
<proteinExistence type="predicted"/>
<dbReference type="Proteomes" id="UP001301958">
    <property type="component" value="Unassembled WGS sequence"/>
</dbReference>